<feature type="domain" description="Tryptophan synthase beta chain-like PALP" evidence="10">
    <location>
        <begin position="8"/>
        <end position="298"/>
    </location>
</feature>
<dbReference type="InterPro" id="IPR050214">
    <property type="entry name" value="Cys_Synth/Cystath_Beta-Synth"/>
</dbReference>
<reference evidence="11 12" key="1">
    <citation type="journal article" date="2014" name="Int. J. Syst. Evol. Microbiol.">
        <title>Complete genome sequence of Corynebacterium casei LMG S-19264T (=DSM 44701T), isolated from a smear-ripened cheese.</title>
        <authorList>
            <consortium name="US DOE Joint Genome Institute (JGI-PGF)"/>
            <person name="Walter F."/>
            <person name="Albersmeier A."/>
            <person name="Kalinowski J."/>
            <person name="Ruckert C."/>
        </authorList>
    </citation>
    <scope>NUCLEOTIDE SEQUENCE [LARGE SCALE GENOMIC DNA]</scope>
    <source>
        <strain evidence="11 12">CGMCC 1.15286</strain>
    </source>
</reference>
<dbReference type="SUPFAM" id="SSF53686">
    <property type="entry name" value="Tryptophan synthase beta subunit-like PLP-dependent enzymes"/>
    <property type="match status" value="1"/>
</dbReference>
<dbReference type="InterPro" id="IPR023927">
    <property type="entry name" value="SbnA"/>
</dbReference>
<evidence type="ECO:0000256" key="2">
    <source>
        <dbReference type="ARBA" id="ARBA00004056"/>
    </source>
</evidence>
<dbReference type="Proteomes" id="UP000600247">
    <property type="component" value="Unassembled WGS sequence"/>
</dbReference>
<dbReference type="GO" id="GO:0016765">
    <property type="term" value="F:transferase activity, transferring alkyl or aryl (other than methyl) groups"/>
    <property type="evidence" value="ECO:0007669"/>
    <property type="project" value="UniProtKB-ARBA"/>
</dbReference>
<protein>
    <recommendedName>
        <fullName evidence="7">N-(2-amino-2-carboxyethyl)-L-glutamate synthase</fullName>
        <ecNumber evidence="6">2.5.1.140</ecNumber>
    </recommendedName>
</protein>
<keyword evidence="12" id="KW-1185">Reference proteome</keyword>
<evidence type="ECO:0000256" key="8">
    <source>
        <dbReference type="ARBA" id="ARBA00022679"/>
    </source>
</evidence>
<dbReference type="NCBIfam" id="TIGR03945">
    <property type="entry name" value="PLP_SbnA_fam"/>
    <property type="match status" value="1"/>
</dbReference>
<dbReference type="InterPro" id="IPR001926">
    <property type="entry name" value="TrpB-like_PALP"/>
</dbReference>
<evidence type="ECO:0000313" key="11">
    <source>
        <dbReference type="EMBL" id="GGG62794.1"/>
    </source>
</evidence>
<evidence type="ECO:0000256" key="4">
    <source>
        <dbReference type="ARBA" id="ARBA00008519"/>
    </source>
</evidence>
<name>A0A917LWY7_9BACL</name>
<evidence type="ECO:0000256" key="3">
    <source>
        <dbReference type="ARBA" id="ARBA00004924"/>
    </source>
</evidence>
<comment type="function">
    <text evidence="2">Catalyzes the synthesis of N-((2S)-2-amino-2-carboxyethyl)-L-glutamate (ACEGA) from O-phospho-L-serine and L-glutamate. Involved in the biosynthesis of L-2,3-diaminopropionic acid (L-Dap), a precursor of staphyloferrin B and antibiotics.</text>
</comment>
<evidence type="ECO:0000256" key="1">
    <source>
        <dbReference type="ARBA" id="ARBA00001933"/>
    </source>
</evidence>
<dbReference type="Pfam" id="PF00291">
    <property type="entry name" value="PALP"/>
    <property type="match status" value="1"/>
</dbReference>
<evidence type="ECO:0000256" key="6">
    <source>
        <dbReference type="ARBA" id="ARBA00012331"/>
    </source>
</evidence>
<dbReference type="AlphaFoldDB" id="A0A917LWY7"/>
<dbReference type="InterPro" id="IPR036052">
    <property type="entry name" value="TrpB-like_PALP_sf"/>
</dbReference>
<dbReference type="PROSITE" id="PS00901">
    <property type="entry name" value="CYS_SYNTHASE"/>
    <property type="match status" value="1"/>
</dbReference>
<keyword evidence="8" id="KW-0808">Transferase</keyword>
<dbReference type="CDD" id="cd01561">
    <property type="entry name" value="CBS_like"/>
    <property type="match status" value="1"/>
</dbReference>
<dbReference type="PANTHER" id="PTHR10314">
    <property type="entry name" value="CYSTATHIONINE BETA-SYNTHASE"/>
    <property type="match status" value="1"/>
</dbReference>
<dbReference type="EMBL" id="BMHY01000002">
    <property type="protein sequence ID" value="GGG62794.1"/>
    <property type="molecule type" value="Genomic_DNA"/>
</dbReference>
<evidence type="ECO:0000256" key="9">
    <source>
        <dbReference type="ARBA" id="ARBA00022898"/>
    </source>
</evidence>
<dbReference type="InterPro" id="IPR001216">
    <property type="entry name" value="P-phosphate_BS"/>
</dbReference>
<dbReference type="GO" id="GO:0006535">
    <property type="term" value="P:cysteine biosynthetic process from serine"/>
    <property type="evidence" value="ECO:0007669"/>
    <property type="project" value="InterPro"/>
</dbReference>
<accession>A0A917LWY7</accession>
<dbReference type="EC" id="2.5.1.140" evidence="6"/>
<organism evidence="11 12">
    <name type="scientific">Paenibacillus radicis</name>
    <name type="common">ex Gao et al. 2016</name>
    <dbReference type="NCBI Taxonomy" id="1737354"/>
    <lineage>
        <taxon>Bacteria</taxon>
        <taxon>Bacillati</taxon>
        <taxon>Bacillota</taxon>
        <taxon>Bacilli</taxon>
        <taxon>Bacillales</taxon>
        <taxon>Paenibacillaceae</taxon>
        <taxon>Paenibacillus</taxon>
    </lineage>
</organism>
<evidence type="ECO:0000313" key="12">
    <source>
        <dbReference type="Proteomes" id="UP000600247"/>
    </source>
</evidence>
<dbReference type="Gene3D" id="3.40.50.1100">
    <property type="match status" value="2"/>
</dbReference>
<evidence type="ECO:0000256" key="5">
    <source>
        <dbReference type="ARBA" id="ARBA00011738"/>
    </source>
</evidence>
<comment type="pathway">
    <text evidence="3">Siderophore biosynthesis.</text>
</comment>
<comment type="cofactor">
    <cofactor evidence="1">
        <name>pyridoxal 5'-phosphate</name>
        <dbReference type="ChEBI" id="CHEBI:597326"/>
    </cofactor>
</comment>
<comment type="caution">
    <text evidence="11">The sequence shown here is derived from an EMBL/GenBank/DDBJ whole genome shotgun (WGS) entry which is preliminary data.</text>
</comment>
<comment type="similarity">
    <text evidence="4">Belongs to the cysteine synthase/cystathionine beta-synthase family. SbnA subfamily.</text>
</comment>
<comment type="subunit">
    <text evidence="5">Homodimer.</text>
</comment>
<evidence type="ECO:0000259" key="10">
    <source>
        <dbReference type="Pfam" id="PF00291"/>
    </source>
</evidence>
<keyword evidence="9" id="KW-0663">Pyridoxal phosphate</keyword>
<dbReference type="RefSeq" id="WP_188888358.1">
    <property type="nucleotide sequence ID" value="NZ_BMHY01000002.1"/>
</dbReference>
<gene>
    <name evidence="11" type="ORF">GCM10010918_15730</name>
</gene>
<proteinExistence type="inferred from homology"/>
<sequence>MSLHKNILSAIGSTPAVQLKKLFAHAPFSVYAKLEMLNPGGSMKDRPAKEMLMAALERGLIGPGSTVVESSSGNLAIGLAQICNLIGCRFICVVDPRTTETNLRILQAYGARIDMVTKPDAATGEFVPARLNRVRRWLRLLPGAYWPNQYANPNNALAHQQTTMAELAADLPELDYLFCGVSTCGTLKGCLDYIRIQGLSTKVIAVDAEGSLIFDRNGTGAARLLPGLGAGRRPELCPEEGVHAVVTVSETECIEACRALVRRESILGGASSGGVISAVERYRERIESGAVCAVILPDRGERYLDTVYDDGWVENIYGLEFVEQVRSRKRVRSCDI</sequence>
<evidence type="ECO:0000256" key="7">
    <source>
        <dbReference type="ARBA" id="ARBA00016985"/>
    </source>
</evidence>